<proteinExistence type="predicted"/>
<feature type="region of interest" description="Disordered" evidence="1">
    <location>
        <begin position="19"/>
        <end position="52"/>
    </location>
</feature>
<dbReference type="InterPro" id="IPR021109">
    <property type="entry name" value="Peptidase_aspartic_dom_sf"/>
</dbReference>
<dbReference type="Gene3D" id="2.40.70.10">
    <property type="entry name" value="Acid Proteases"/>
    <property type="match status" value="1"/>
</dbReference>
<dbReference type="AlphaFoldDB" id="A0AB40C7H2"/>
<organism evidence="2 3">
    <name type="scientific">Dioscorea cayennensis subsp. rotundata</name>
    <name type="common">White Guinea yam</name>
    <name type="synonym">Dioscorea rotundata</name>
    <dbReference type="NCBI Taxonomy" id="55577"/>
    <lineage>
        <taxon>Eukaryota</taxon>
        <taxon>Viridiplantae</taxon>
        <taxon>Streptophyta</taxon>
        <taxon>Embryophyta</taxon>
        <taxon>Tracheophyta</taxon>
        <taxon>Spermatophyta</taxon>
        <taxon>Magnoliopsida</taxon>
        <taxon>Liliopsida</taxon>
        <taxon>Dioscoreales</taxon>
        <taxon>Dioscoreaceae</taxon>
        <taxon>Dioscorea</taxon>
    </lineage>
</organism>
<protein>
    <submittedName>
        <fullName evidence="3">Uncharacterized protein LOC120273170</fullName>
    </submittedName>
</protein>
<accession>A0AB40C7H2</accession>
<dbReference type="CDD" id="cd00303">
    <property type="entry name" value="retropepsin_like"/>
    <property type="match status" value="1"/>
</dbReference>
<sequence length="300" mass="34166">MQPKGTILQAVTLRSGRQLEAREKEIRSAPNDGVTVQEDPNLDEHASKDNGRKLVEDCPNPNISRGHEYKTVIPYPSRLKQDKDEAQFKKFINIFKQLHINIRIIEALAQMPKYAQFLKELLTHKRKLEDQGTVALTRNCSAILEKKLPQKLKDPSSFVIPCVLGEGMTEHALANSGSSINVMPYNLFLKLGLENLRPTRMTLQLADRSVRRPRAVVEDVLVRVDKLIIPVDFMILDVDDDVEVPLILGHPFLNTSGALIDVKEGKMTLRVRDEQVVFTLPEAMKHTHNHDNQTVLHRYY</sequence>
<gene>
    <name evidence="3" type="primary">LOC120273170</name>
</gene>
<evidence type="ECO:0000256" key="1">
    <source>
        <dbReference type="SAM" id="MobiDB-lite"/>
    </source>
</evidence>
<dbReference type="RefSeq" id="XP_039135746.1">
    <property type="nucleotide sequence ID" value="XM_039279812.1"/>
</dbReference>
<dbReference type="PANTHER" id="PTHR33067">
    <property type="entry name" value="RNA-DIRECTED DNA POLYMERASE-RELATED"/>
    <property type="match status" value="1"/>
</dbReference>
<dbReference type="GeneID" id="120273170"/>
<keyword evidence="2" id="KW-1185">Reference proteome</keyword>
<evidence type="ECO:0000313" key="3">
    <source>
        <dbReference type="RefSeq" id="XP_039135746.1"/>
    </source>
</evidence>
<evidence type="ECO:0000313" key="2">
    <source>
        <dbReference type="Proteomes" id="UP001515500"/>
    </source>
</evidence>
<feature type="compositionally biased region" description="Basic and acidic residues" evidence="1">
    <location>
        <begin position="42"/>
        <end position="52"/>
    </location>
</feature>
<reference evidence="3" key="1">
    <citation type="submission" date="2025-08" db="UniProtKB">
        <authorList>
            <consortium name="RefSeq"/>
        </authorList>
    </citation>
    <scope>IDENTIFICATION</scope>
</reference>
<dbReference type="Proteomes" id="UP001515500">
    <property type="component" value="Chromosome 12"/>
</dbReference>
<name>A0AB40C7H2_DIOCR</name>
<dbReference type="PANTHER" id="PTHR33067:SF35">
    <property type="entry name" value="ASPARTIC PEPTIDASE DDI1-TYPE DOMAIN-CONTAINING PROTEIN"/>
    <property type="match status" value="1"/>
</dbReference>